<name>A0A1M7K4Y5_RUMFL</name>
<dbReference type="Proteomes" id="UP000184394">
    <property type="component" value="Unassembled WGS sequence"/>
</dbReference>
<evidence type="ECO:0000313" key="1">
    <source>
        <dbReference type="EMBL" id="SHM59887.1"/>
    </source>
</evidence>
<organism evidence="1 2">
    <name type="scientific">Ruminococcus flavefaciens</name>
    <dbReference type="NCBI Taxonomy" id="1265"/>
    <lineage>
        <taxon>Bacteria</taxon>
        <taxon>Bacillati</taxon>
        <taxon>Bacillota</taxon>
        <taxon>Clostridia</taxon>
        <taxon>Eubacteriales</taxon>
        <taxon>Oscillospiraceae</taxon>
        <taxon>Ruminococcus</taxon>
    </lineage>
</organism>
<reference evidence="1 2" key="1">
    <citation type="submission" date="2016-11" db="EMBL/GenBank/DDBJ databases">
        <authorList>
            <person name="Jaros S."/>
            <person name="Januszkiewicz K."/>
            <person name="Wedrychowicz H."/>
        </authorList>
    </citation>
    <scope>NUCLEOTIDE SEQUENCE [LARGE SCALE GENOMIC DNA]</scope>
    <source>
        <strain evidence="1 2">Y1</strain>
    </source>
</reference>
<protein>
    <submittedName>
        <fullName evidence="1">Uncharacterized protein</fullName>
    </submittedName>
</protein>
<gene>
    <name evidence="1" type="ORF">SAMN04487860_10788</name>
</gene>
<proteinExistence type="predicted"/>
<dbReference type="RefSeq" id="WP_072950834.1">
    <property type="nucleotide sequence ID" value="NZ_FRCT01000007.1"/>
</dbReference>
<dbReference type="AlphaFoldDB" id="A0A1M7K4Y5"/>
<sequence>MENFDSIEDMVENGLSDLDFDTLISVDDDILERHVAAAAPKVSDLSIGDVIIYEGARREVENISDKSIMLKALDSPDFGGVLVGTAEVLAYDGWQEEMNNKGFVILSKGSSVVKEESPIHFGVLGYGVTAYDTSRTDPETNDYPIVAHITPEGVVTIRDKSLSAEDLERINEQAAQAREKFIADWNELSVAEQYSKLLNAADITTSVNISKDSLSMEETIEKYMPFVIFKEGERPEPQDIVSNAVESKPTVAV</sequence>
<accession>A0A1M7K4Y5</accession>
<dbReference type="EMBL" id="FRCT01000007">
    <property type="protein sequence ID" value="SHM59887.1"/>
    <property type="molecule type" value="Genomic_DNA"/>
</dbReference>
<evidence type="ECO:0000313" key="2">
    <source>
        <dbReference type="Proteomes" id="UP000184394"/>
    </source>
</evidence>